<proteinExistence type="predicted"/>
<sequence>MKYFARLEGGYVVERLDVDELPPFHESLRWVECEEDVQVGWYQSDASAPLVAPVISLSERGAAERQWRDIEISRVRWLCERHRDEVDLGLATTLSVEQFRELLIHVQALRDWPQSQVFPASEQRPVAPSWLAGAAQ</sequence>
<organism evidence="1 2">
    <name type="scientific">Pseudomonas asplenii</name>
    <dbReference type="NCBI Taxonomy" id="53407"/>
    <lineage>
        <taxon>Bacteria</taxon>
        <taxon>Pseudomonadati</taxon>
        <taxon>Pseudomonadota</taxon>
        <taxon>Gammaproteobacteria</taxon>
        <taxon>Pseudomonadales</taxon>
        <taxon>Pseudomonadaceae</taxon>
        <taxon>Pseudomonas</taxon>
    </lineage>
</organism>
<protein>
    <recommendedName>
        <fullName evidence="3">Caudovirales tail fiber assembly protein</fullName>
    </recommendedName>
</protein>
<accession>A0A1H6NKR5</accession>
<gene>
    <name evidence="1" type="ORF">SAMN05216581_2525</name>
</gene>
<reference evidence="1 2" key="1">
    <citation type="submission" date="2016-10" db="EMBL/GenBank/DDBJ databases">
        <authorList>
            <person name="de Groot N.N."/>
        </authorList>
    </citation>
    <scope>NUCLEOTIDE SEQUENCE [LARGE SCALE GENOMIC DNA]</scope>
    <source>
        <strain evidence="1 2">LMG 2158</strain>
    </source>
</reference>
<dbReference type="Proteomes" id="UP000182272">
    <property type="component" value="Chromosome I"/>
</dbReference>
<name>A0A1H6NKR5_9PSED</name>
<dbReference type="EMBL" id="LT629972">
    <property type="protein sequence ID" value="SEI12804.1"/>
    <property type="molecule type" value="Genomic_DNA"/>
</dbReference>
<evidence type="ECO:0008006" key="3">
    <source>
        <dbReference type="Google" id="ProtNLM"/>
    </source>
</evidence>
<evidence type="ECO:0000313" key="1">
    <source>
        <dbReference type="EMBL" id="SEI12804.1"/>
    </source>
</evidence>
<dbReference type="AlphaFoldDB" id="A0A1H6NKR5"/>
<dbReference type="RefSeq" id="WP_231986197.1">
    <property type="nucleotide sequence ID" value="NZ_CP162519.1"/>
</dbReference>
<evidence type="ECO:0000313" key="2">
    <source>
        <dbReference type="Proteomes" id="UP000182272"/>
    </source>
</evidence>